<evidence type="ECO:0000313" key="3">
    <source>
        <dbReference type="Proteomes" id="UP000069241"/>
    </source>
</evidence>
<evidence type="ECO:0000313" key="2">
    <source>
        <dbReference type="EMBL" id="AMD89447.1"/>
    </source>
</evidence>
<sequence>MCQFNFPEAYARIQEATGCRTQTELAAYLGIRQSSISDAKRRGSIPADWLLILLRRKGFNPDWLISGQGARFLIPCGCAANASADSSQHA</sequence>
<evidence type="ECO:0000259" key="1">
    <source>
        <dbReference type="Pfam" id="PF07022"/>
    </source>
</evidence>
<dbReference type="AlphaFoldDB" id="A0A0X8JIU6"/>
<feature type="domain" description="Bacteriophage CI repressor N-terminal" evidence="1">
    <location>
        <begin position="11"/>
        <end position="70"/>
    </location>
</feature>
<dbReference type="InterPro" id="IPR010982">
    <property type="entry name" value="Lambda_DNA-bd_dom_sf"/>
</dbReference>
<gene>
    <name evidence="2" type="ORF">AXF13_04600</name>
</gene>
<dbReference type="RefSeq" id="WP_062251818.1">
    <property type="nucleotide sequence ID" value="NZ_CP014229.1"/>
</dbReference>
<dbReference type="Pfam" id="PF07022">
    <property type="entry name" value="Phage_CI_repr"/>
    <property type="match status" value="1"/>
</dbReference>
<name>A0A0X8JIU6_9BACT</name>
<organism evidence="2 3">
    <name type="scientific">Desulfovibrio fairfieldensis</name>
    <dbReference type="NCBI Taxonomy" id="44742"/>
    <lineage>
        <taxon>Bacteria</taxon>
        <taxon>Pseudomonadati</taxon>
        <taxon>Thermodesulfobacteriota</taxon>
        <taxon>Desulfovibrionia</taxon>
        <taxon>Desulfovibrionales</taxon>
        <taxon>Desulfovibrionaceae</taxon>
        <taxon>Desulfovibrio</taxon>
    </lineage>
</organism>
<dbReference type="SUPFAM" id="SSF47413">
    <property type="entry name" value="lambda repressor-like DNA-binding domains"/>
    <property type="match status" value="1"/>
</dbReference>
<dbReference type="Proteomes" id="UP000069241">
    <property type="component" value="Chromosome"/>
</dbReference>
<dbReference type="GO" id="GO:0045892">
    <property type="term" value="P:negative regulation of DNA-templated transcription"/>
    <property type="evidence" value="ECO:0007669"/>
    <property type="project" value="InterPro"/>
</dbReference>
<dbReference type="KEGG" id="dfi:AXF13_04600"/>
<dbReference type="InterPro" id="IPR010744">
    <property type="entry name" value="Phage_CI_N"/>
</dbReference>
<dbReference type="InterPro" id="IPR001387">
    <property type="entry name" value="Cro/C1-type_HTH"/>
</dbReference>
<protein>
    <recommendedName>
        <fullName evidence="1">Bacteriophage CI repressor N-terminal domain-containing protein</fullName>
    </recommendedName>
</protein>
<reference evidence="3" key="1">
    <citation type="submission" date="2016-02" db="EMBL/GenBank/DDBJ databases">
        <authorList>
            <person name="Holder M.E."/>
            <person name="Ajami N.J."/>
            <person name="Petrosino J.F."/>
        </authorList>
    </citation>
    <scope>NUCLEOTIDE SEQUENCE [LARGE SCALE GENOMIC DNA]</scope>
    <source>
        <strain evidence="3">CCUG 45958</strain>
    </source>
</reference>
<proteinExistence type="predicted"/>
<dbReference type="EMBL" id="CP014229">
    <property type="protein sequence ID" value="AMD89447.1"/>
    <property type="molecule type" value="Genomic_DNA"/>
</dbReference>
<dbReference type="STRING" id="44742.AXF13_04600"/>
<dbReference type="GO" id="GO:0003677">
    <property type="term" value="F:DNA binding"/>
    <property type="evidence" value="ECO:0007669"/>
    <property type="project" value="InterPro"/>
</dbReference>
<dbReference type="CDD" id="cd00093">
    <property type="entry name" value="HTH_XRE"/>
    <property type="match status" value="1"/>
</dbReference>
<keyword evidence="3" id="KW-1185">Reference proteome</keyword>
<dbReference type="Gene3D" id="1.10.260.40">
    <property type="entry name" value="lambda repressor-like DNA-binding domains"/>
    <property type="match status" value="1"/>
</dbReference>
<accession>A0A0X8JIU6</accession>